<proteinExistence type="predicted"/>
<gene>
    <name evidence="3" type="ORF">AWZ03_006320</name>
</gene>
<organism evidence="3 4">
    <name type="scientific">Drosophila navojoa</name>
    <name type="common">Fruit fly</name>
    <dbReference type="NCBI Taxonomy" id="7232"/>
    <lineage>
        <taxon>Eukaryota</taxon>
        <taxon>Metazoa</taxon>
        <taxon>Ecdysozoa</taxon>
        <taxon>Arthropoda</taxon>
        <taxon>Hexapoda</taxon>
        <taxon>Insecta</taxon>
        <taxon>Pterygota</taxon>
        <taxon>Neoptera</taxon>
        <taxon>Endopterygota</taxon>
        <taxon>Diptera</taxon>
        <taxon>Brachycera</taxon>
        <taxon>Muscomorpha</taxon>
        <taxon>Ephydroidea</taxon>
        <taxon>Drosophilidae</taxon>
        <taxon>Drosophila</taxon>
    </lineage>
</organism>
<evidence type="ECO:0000256" key="1">
    <source>
        <dbReference type="SAM" id="MobiDB-lite"/>
    </source>
</evidence>
<name>A0A484BEQ8_DRONA</name>
<feature type="region of interest" description="Disordered" evidence="1">
    <location>
        <begin position="345"/>
        <end position="368"/>
    </location>
</feature>
<evidence type="ECO:0008006" key="5">
    <source>
        <dbReference type="Google" id="ProtNLM"/>
    </source>
</evidence>
<reference evidence="3 4" key="1">
    <citation type="journal article" date="2019" name="J. Hered.">
        <title>An Improved Genome Assembly for Drosophila navojoa, the Basal Species in the mojavensis Cluster.</title>
        <authorList>
            <person name="Vanderlinde T."/>
            <person name="Dupim E.G."/>
            <person name="Nazario-Yepiz N.O."/>
            <person name="Carvalho A.B."/>
        </authorList>
    </citation>
    <scope>NUCLEOTIDE SEQUENCE [LARGE SCALE GENOMIC DNA]</scope>
    <source>
        <strain evidence="3">Navoj_Jal97</strain>
        <tissue evidence="3">Whole organism</tissue>
    </source>
</reference>
<dbReference type="Proteomes" id="UP000295192">
    <property type="component" value="Unassembled WGS sequence"/>
</dbReference>
<feature type="compositionally biased region" description="Low complexity" evidence="1">
    <location>
        <begin position="350"/>
        <end position="363"/>
    </location>
</feature>
<keyword evidence="2" id="KW-1133">Transmembrane helix</keyword>
<feature type="transmembrane region" description="Helical" evidence="2">
    <location>
        <begin position="413"/>
        <end position="436"/>
    </location>
</feature>
<evidence type="ECO:0000256" key="2">
    <source>
        <dbReference type="SAM" id="Phobius"/>
    </source>
</evidence>
<sequence>MILIVSKLVRYKYKEYIGISFNSFRRAVVPCFCTAQDYEVADVQCTFSNSGSKSEDLITATLKRPAGFKGVPMFADDRSGLKDLNPHCLISKDISDVDERTYQLRINDFSQCGVLKRNGFVHVRIWFPQFPGVVMQSDQELIIMCKPPEPTVIENKAAGFAGSFPHGARVSGIVEEMPNRLEYEVALYKEAPPIARVSGTNNPVSSSNDPASLLADNDQAVDQAVPLGTKLQLRARISQSVWKYVKLMEVTVSPDPENPLATGSVSLVHNGCRNRELATIIPHQPAKYRDRPNEVFLDFEAFLLSSMKEKATLWIHSQIKACIDMADCTPDLCIDLYEPSGHGRKRRQIESATESTANTTTLNGPMMQRAGNSTAASEFKRFKENIEYTVIMPGQVNKKVGLLIDLTSQCRGALLISSFFVFMITLCCSISCLIALRVHNEKKLRHRQFTSGFNTGYAGRATVQ</sequence>
<accession>A0A484BEQ8</accession>
<dbReference type="AlphaFoldDB" id="A0A484BEQ8"/>
<keyword evidence="2" id="KW-0812">Transmembrane</keyword>
<dbReference type="OrthoDB" id="8249838at2759"/>
<evidence type="ECO:0000313" key="3">
    <source>
        <dbReference type="EMBL" id="TDG47327.1"/>
    </source>
</evidence>
<keyword evidence="2" id="KW-0472">Membrane</keyword>
<dbReference type="OMA" id="FCLDLFE"/>
<comment type="caution">
    <text evidence="3">The sequence shown here is derived from an EMBL/GenBank/DDBJ whole genome shotgun (WGS) entry which is preliminary data.</text>
</comment>
<evidence type="ECO:0000313" key="4">
    <source>
        <dbReference type="Proteomes" id="UP000295192"/>
    </source>
</evidence>
<dbReference type="EMBL" id="LSRL02000046">
    <property type="protein sequence ID" value="TDG47327.1"/>
    <property type="molecule type" value="Genomic_DNA"/>
</dbReference>
<keyword evidence="4" id="KW-1185">Reference proteome</keyword>
<dbReference type="STRING" id="7232.A0A484BEQ8"/>
<protein>
    <recommendedName>
        <fullName evidence="5">ZP domain-containing protein</fullName>
    </recommendedName>
</protein>
<dbReference type="PANTHER" id="PTHR39959">
    <property type="entry name" value="RE44287P-RELATED"/>
    <property type="match status" value="1"/>
</dbReference>
<dbReference type="PANTHER" id="PTHR39959:SF1">
    <property type="entry name" value="ZP DOMAIN-CONTAINING PROTEIN"/>
    <property type="match status" value="1"/>
</dbReference>